<evidence type="ECO:0000256" key="7">
    <source>
        <dbReference type="ARBA" id="ARBA00022833"/>
    </source>
</evidence>
<evidence type="ECO:0000256" key="3">
    <source>
        <dbReference type="ARBA" id="ARBA00022723"/>
    </source>
</evidence>
<dbReference type="InterPro" id="IPR021886">
    <property type="entry name" value="MgsA_C"/>
</dbReference>
<gene>
    <name evidence="13" type="ORF">TWF481_006811</name>
</gene>
<evidence type="ECO:0000313" key="13">
    <source>
        <dbReference type="EMBL" id="KAK6504875.1"/>
    </source>
</evidence>
<feature type="compositionally biased region" description="Low complexity" evidence="10">
    <location>
        <begin position="80"/>
        <end position="93"/>
    </location>
</feature>
<name>A0AAV9WAL4_9PEZI</name>
<dbReference type="PANTHER" id="PTHR13779">
    <property type="entry name" value="WERNER HELICASE-INTERACTING PROTEIN 1 FAMILY MEMBER"/>
    <property type="match status" value="1"/>
</dbReference>
<dbReference type="GO" id="GO:0006271">
    <property type="term" value="P:DNA strand elongation involved in DNA replication"/>
    <property type="evidence" value="ECO:0007669"/>
    <property type="project" value="UniProtKB-ARBA"/>
</dbReference>
<dbReference type="SMART" id="SM00382">
    <property type="entry name" value="AAA"/>
    <property type="match status" value="1"/>
</dbReference>
<dbReference type="SMART" id="SM00734">
    <property type="entry name" value="ZnF_Rad18"/>
    <property type="match status" value="1"/>
</dbReference>
<keyword evidence="9" id="KW-0234">DNA repair</keyword>
<evidence type="ECO:0000259" key="12">
    <source>
        <dbReference type="SMART" id="SM00734"/>
    </source>
</evidence>
<dbReference type="GO" id="GO:0008047">
    <property type="term" value="F:enzyme activator activity"/>
    <property type="evidence" value="ECO:0007669"/>
    <property type="project" value="TreeGrafter"/>
</dbReference>
<reference evidence="13 14" key="1">
    <citation type="submission" date="2023-08" db="EMBL/GenBank/DDBJ databases">
        <authorList>
            <person name="Palmer J.M."/>
        </authorList>
    </citation>
    <scope>NUCLEOTIDE SEQUENCE [LARGE SCALE GENOMIC DNA]</scope>
    <source>
        <strain evidence="13 14">TWF481</strain>
    </source>
</reference>
<dbReference type="GO" id="GO:0008270">
    <property type="term" value="F:zinc ion binding"/>
    <property type="evidence" value="ECO:0007669"/>
    <property type="project" value="UniProtKB-KW"/>
</dbReference>
<evidence type="ECO:0000259" key="11">
    <source>
        <dbReference type="SMART" id="SM00382"/>
    </source>
</evidence>
<dbReference type="Pfam" id="PF16193">
    <property type="entry name" value="AAA_assoc_2"/>
    <property type="match status" value="1"/>
</dbReference>
<organism evidence="13 14">
    <name type="scientific">Arthrobotrys musiformis</name>
    <dbReference type="NCBI Taxonomy" id="47236"/>
    <lineage>
        <taxon>Eukaryota</taxon>
        <taxon>Fungi</taxon>
        <taxon>Dikarya</taxon>
        <taxon>Ascomycota</taxon>
        <taxon>Pezizomycotina</taxon>
        <taxon>Orbiliomycetes</taxon>
        <taxon>Orbiliales</taxon>
        <taxon>Orbiliaceae</taxon>
        <taxon>Arthrobotrys</taxon>
    </lineage>
</organism>
<dbReference type="InterPro" id="IPR032423">
    <property type="entry name" value="AAA_assoc_2"/>
</dbReference>
<dbReference type="InterPro" id="IPR003593">
    <property type="entry name" value="AAA+_ATPase"/>
</dbReference>
<dbReference type="InterPro" id="IPR051314">
    <property type="entry name" value="AAA_ATPase_RarA/MGS1/WRNIP1"/>
</dbReference>
<feature type="domain" description="AAA+ ATPase" evidence="11">
    <location>
        <begin position="181"/>
        <end position="298"/>
    </location>
</feature>
<dbReference type="Proteomes" id="UP001370758">
    <property type="component" value="Unassembled WGS sequence"/>
</dbReference>
<keyword evidence="4" id="KW-0547">Nucleotide-binding</keyword>
<dbReference type="InterPro" id="IPR008921">
    <property type="entry name" value="DNA_pol3_clamp-load_cplx_C"/>
</dbReference>
<evidence type="ECO:0000256" key="5">
    <source>
        <dbReference type="ARBA" id="ARBA00022763"/>
    </source>
</evidence>
<dbReference type="GO" id="GO:0000731">
    <property type="term" value="P:DNA synthesis involved in DNA repair"/>
    <property type="evidence" value="ECO:0007669"/>
    <property type="project" value="TreeGrafter"/>
</dbReference>
<evidence type="ECO:0000256" key="2">
    <source>
        <dbReference type="ARBA" id="ARBA00022705"/>
    </source>
</evidence>
<dbReference type="Gene3D" id="1.20.272.10">
    <property type="match status" value="1"/>
</dbReference>
<evidence type="ECO:0000256" key="8">
    <source>
        <dbReference type="ARBA" id="ARBA00022840"/>
    </source>
</evidence>
<feature type="domain" description="UBZ4-type" evidence="12">
    <location>
        <begin position="4"/>
        <end position="28"/>
    </location>
</feature>
<dbReference type="Pfam" id="PF00004">
    <property type="entry name" value="AAA"/>
    <property type="match status" value="1"/>
</dbReference>
<evidence type="ECO:0000256" key="6">
    <source>
        <dbReference type="ARBA" id="ARBA00022771"/>
    </source>
</evidence>
<dbReference type="InterPro" id="IPR006642">
    <property type="entry name" value="Rad18_UBZ4"/>
</dbReference>
<keyword evidence="5" id="KW-0227">DNA damage</keyword>
<dbReference type="GO" id="GO:0003677">
    <property type="term" value="F:DNA binding"/>
    <property type="evidence" value="ECO:0007669"/>
    <property type="project" value="InterPro"/>
</dbReference>
<proteinExistence type="inferred from homology"/>
<feature type="region of interest" description="Disordered" evidence="10">
    <location>
        <begin position="23"/>
        <end position="147"/>
    </location>
</feature>
<dbReference type="InterPro" id="IPR003959">
    <property type="entry name" value="ATPase_AAA_core"/>
</dbReference>
<dbReference type="Pfam" id="PF12002">
    <property type="entry name" value="MgsA_C"/>
    <property type="match status" value="1"/>
</dbReference>
<dbReference type="GO" id="GO:0005524">
    <property type="term" value="F:ATP binding"/>
    <property type="evidence" value="ECO:0007669"/>
    <property type="project" value="UniProtKB-KW"/>
</dbReference>
<dbReference type="Gene3D" id="1.10.8.60">
    <property type="match status" value="1"/>
</dbReference>
<keyword evidence="7" id="KW-0862">Zinc</keyword>
<protein>
    <recommendedName>
        <fullName evidence="15">UBZ4-type domain-containing protein</fullName>
    </recommendedName>
</protein>
<evidence type="ECO:0000256" key="4">
    <source>
        <dbReference type="ARBA" id="ARBA00022741"/>
    </source>
</evidence>
<dbReference type="SUPFAM" id="SSF48019">
    <property type="entry name" value="post-AAA+ oligomerization domain-like"/>
    <property type="match status" value="1"/>
</dbReference>
<dbReference type="FunFam" id="3.40.50.300:FF:000137">
    <property type="entry name" value="Replication-associated recombination protein A"/>
    <property type="match status" value="1"/>
</dbReference>
<dbReference type="FunFam" id="1.10.3710.10:FF:000005">
    <property type="entry name" value="AAA family ATPase, putative"/>
    <property type="match status" value="1"/>
</dbReference>
<dbReference type="CDD" id="cd00009">
    <property type="entry name" value="AAA"/>
    <property type="match status" value="1"/>
</dbReference>
<dbReference type="FunFam" id="1.20.272.10:FF:000001">
    <property type="entry name" value="Putative AAA family ATPase"/>
    <property type="match status" value="1"/>
</dbReference>
<dbReference type="GO" id="GO:0005634">
    <property type="term" value="C:nucleus"/>
    <property type="evidence" value="ECO:0007669"/>
    <property type="project" value="TreeGrafter"/>
</dbReference>
<dbReference type="CDD" id="cd18139">
    <property type="entry name" value="HLD_clamp_RarA"/>
    <property type="match status" value="1"/>
</dbReference>
<dbReference type="EMBL" id="JAVHJL010000004">
    <property type="protein sequence ID" value="KAK6504875.1"/>
    <property type="molecule type" value="Genomic_DNA"/>
</dbReference>
<comment type="similarity">
    <text evidence="1">Belongs to the AAA ATPase family. RarA/MGS1/WRNIP1 subfamily.</text>
</comment>
<dbReference type="Gene3D" id="3.40.50.300">
    <property type="entry name" value="P-loop containing nucleotide triphosphate hydrolases"/>
    <property type="match status" value="1"/>
</dbReference>
<sequence length="591" mass="64258">MSQRISCPACNRDIALSSINRHLDEGCPEEPNLPDPSASGFFALGRSKPPAPYLSETAGGNSGRSTINSSPAGGKDWFGSSSPASKQSQQSQQKRTFSLPFQGSGHDSKKPDSGGSGNVSFNKSFVDDADPESPAAKRQKTSARSVMPLAERVRPNTLDNIFGQDLVGPNGILRRMIESDSVKSMILWGGPGCGKTTIARTIAASTKARFVELSGTTNNIADCKKIFEQAKSELSLLGRKTILFIDEIHRFTKTQQDVFLAPVESGQIILIGATTENPSFKVQSALLSRCRVFTLKPLTTDSTLKILHRALLTEFPEQRDIPPLLDDKLLTYLAEFASGDARTALNLLEISIQLASQHPTGSDQGFTQEDLKKALTKTLVYDRQGDGHYDTISAFHKSVRGNDPDAALYYLGRMIESGEDPLFISRRMMVMASEDIGLADNTLLPLATATHFAVQNVGMPEARINLAHCTVALCLAKKSTRAYRGLNNVLALLQSDPEAASAPIPLHLRNAPTTLMKTLGYGKEYKYPPNYVDGIVKQEYLPERLIGRKFLEDIDLGTKIDEEAYADEGSWAGELEGMEDPGILGKFGGLD</sequence>
<keyword evidence="8" id="KW-0067">ATP-binding</keyword>
<accession>A0AAV9WAL4</accession>
<dbReference type="GO" id="GO:0016887">
    <property type="term" value="F:ATP hydrolysis activity"/>
    <property type="evidence" value="ECO:0007669"/>
    <property type="project" value="InterPro"/>
</dbReference>
<dbReference type="AlphaFoldDB" id="A0AAV9WAL4"/>
<dbReference type="GO" id="GO:0017116">
    <property type="term" value="F:single-stranded DNA helicase activity"/>
    <property type="evidence" value="ECO:0007669"/>
    <property type="project" value="TreeGrafter"/>
</dbReference>
<evidence type="ECO:0000256" key="1">
    <source>
        <dbReference type="ARBA" id="ARBA00008959"/>
    </source>
</evidence>
<keyword evidence="14" id="KW-1185">Reference proteome</keyword>
<dbReference type="PANTHER" id="PTHR13779:SF7">
    <property type="entry name" value="ATPASE WRNIP1"/>
    <property type="match status" value="1"/>
</dbReference>
<evidence type="ECO:0008006" key="15">
    <source>
        <dbReference type="Google" id="ProtNLM"/>
    </source>
</evidence>
<dbReference type="Gene3D" id="3.30.160.60">
    <property type="entry name" value="Classic Zinc Finger"/>
    <property type="match status" value="1"/>
</dbReference>
<comment type="caution">
    <text evidence="13">The sequence shown here is derived from an EMBL/GenBank/DDBJ whole genome shotgun (WGS) entry which is preliminary data.</text>
</comment>
<dbReference type="Gene3D" id="1.10.3710.10">
    <property type="entry name" value="DNA polymerase III clamp loader subunits, C-terminal domain"/>
    <property type="match status" value="1"/>
</dbReference>
<keyword evidence="6" id="KW-0863">Zinc-finger</keyword>
<dbReference type="InterPro" id="IPR027417">
    <property type="entry name" value="P-loop_NTPase"/>
</dbReference>
<evidence type="ECO:0000256" key="9">
    <source>
        <dbReference type="ARBA" id="ARBA00023204"/>
    </source>
</evidence>
<dbReference type="SUPFAM" id="SSF52540">
    <property type="entry name" value="P-loop containing nucleoside triphosphate hydrolases"/>
    <property type="match status" value="1"/>
</dbReference>
<evidence type="ECO:0000256" key="10">
    <source>
        <dbReference type="SAM" id="MobiDB-lite"/>
    </source>
</evidence>
<evidence type="ECO:0000313" key="14">
    <source>
        <dbReference type="Proteomes" id="UP001370758"/>
    </source>
</evidence>
<keyword evidence="2" id="KW-0235">DNA replication</keyword>
<keyword evidence="3" id="KW-0479">Metal-binding</keyword>